<gene>
    <name evidence="2" type="ORF">BGP80_21955</name>
</gene>
<dbReference type="PROSITE" id="PS51257">
    <property type="entry name" value="PROKAR_LIPOPROTEIN"/>
    <property type="match status" value="1"/>
</dbReference>
<feature type="transmembrane region" description="Helical" evidence="1">
    <location>
        <begin position="113"/>
        <end position="133"/>
    </location>
</feature>
<accession>A0A2S3WHM3</accession>
<sequence length="136" mass="15300">MKMGQVTELHKAYLEASSKSDHFLLGAIAAACAYLAQSNPYGKIGLNPETLFLIDLVVLGLAAFFAHRRIENTIQVLKFNTTFLQGRNEGDPVSYYGGKQLAEKYANRTVSNYTFRNFFMALGFILYVVAKVWRAY</sequence>
<reference evidence="2 3" key="1">
    <citation type="submission" date="2016-08" db="EMBL/GenBank/DDBJ databases">
        <authorList>
            <person name="Seilhamer J.J."/>
        </authorList>
    </citation>
    <scope>NUCLEOTIDE SEQUENCE [LARGE SCALE GENOMIC DNA]</scope>
    <source>
        <strain evidence="2 3">KT-27</strain>
    </source>
</reference>
<dbReference type="AlphaFoldDB" id="A0A2S3WHM3"/>
<evidence type="ECO:0000256" key="1">
    <source>
        <dbReference type="SAM" id="Phobius"/>
    </source>
</evidence>
<evidence type="ECO:0000313" key="3">
    <source>
        <dbReference type="Proteomes" id="UP000237194"/>
    </source>
</evidence>
<dbReference type="EMBL" id="MIND01000018">
    <property type="protein sequence ID" value="POF90457.1"/>
    <property type="molecule type" value="Genomic_DNA"/>
</dbReference>
<comment type="caution">
    <text evidence="2">The sequence shown here is derived from an EMBL/GenBank/DDBJ whole genome shotgun (WGS) entry which is preliminary data.</text>
</comment>
<keyword evidence="1" id="KW-0812">Transmembrane</keyword>
<keyword evidence="1" id="KW-1133">Transmembrane helix</keyword>
<protein>
    <submittedName>
        <fullName evidence="2">Uncharacterized protein</fullName>
    </submittedName>
</protein>
<reference evidence="2 3" key="2">
    <citation type="submission" date="2018-03" db="EMBL/GenBank/DDBJ databases">
        <title>Draft genome of Pseudomonas putida strain KT-27.</title>
        <authorList>
            <person name="Yoshizawa S."/>
            <person name="Khan N.H."/>
            <person name="Nishimura M."/>
            <person name="Chiura H.X."/>
            <person name="Ogura Y."/>
            <person name="Hayashi T."/>
            <person name="Kogure K."/>
        </authorList>
    </citation>
    <scope>NUCLEOTIDE SEQUENCE [LARGE SCALE GENOMIC DNA]</scope>
    <source>
        <strain evidence="2 3">KT-27</strain>
    </source>
</reference>
<keyword evidence="1" id="KW-0472">Membrane</keyword>
<feature type="transmembrane region" description="Helical" evidence="1">
    <location>
        <begin position="50"/>
        <end position="67"/>
    </location>
</feature>
<proteinExistence type="predicted"/>
<evidence type="ECO:0000313" key="2">
    <source>
        <dbReference type="EMBL" id="POF90457.1"/>
    </source>
</evidence>
<name>A0A2S3WHM3_PSEPU</name>
<dbReference type="Proteomes" id="UP000237194">
    <property type="component" value="Unassembled WGS sequence"/>
</dbReference>
<organism evidence="2 3">
    <name type="scientific">Pseudomonas putida</name>
    <name type="common">Arthrobacter siderocapsulatus</name>
    <dbReference type="NCBI Taxonomy" id="303"/>
    <lineage>
        <taxon>Bacteria</taxon>
        <taxon>Pseudomonadati</taxon>
        <taxon>Pseudomonadota</taxon>
        <taxon>Gammaproteobacteria</taxon>
        <taxon>Pseudomonadales</taxon>
        <taxon>Pseudomonadaceae</taxon>
        <taxon>Pseudomonas</taxon>
    </lineage>
</organism>